<evidence type="ECO:0000256" key="1">
    <source>
        <dbReference type="ARBA" id="ARBA00006611"/>
    </source>
</evidence>
<dbReference type="GO" id="GO:0005524">
    <property type="term" value="F:ATP binding"/>
    <property type="evidence" value="ECO:0007669"/>
    <property type="project" value="InterPro"/>
</dbReference>
<proteinExistence type="inferred from homology"/>
<dbReference type="InterPro" id="IPR027417">
    <property type="entry name" value="P-loop_NTPase"/>
</dbReference>
<organism evidence="4 5">
    <name type="scientific">Sulfurimonas xiamenensis</name>
    <dbReference type="NCBI Taxonomy" id="2590021"/>
    <lineage>
        <taxon>Bacteria</taxon>
        <taxon>Pseudomonadati</taxon>
        <taxon>Campylobacterota</taxon>
        <taxon>Epsilonproteobacteria</taxon>
        <taxon>Campylobacterales</taxon>
        <taxon>Sulfurimonadaceae</taxon>
        <taxon>Sulfurimonas</taxon>
    </lineage>
</organism>
<protein>
    <submittedName>
        <fullName evidence="4">PilT/PilU family type 4a pilus ATPase</fullName>
    </submittedName>
</protein>
<dbReference type="CDD" id="cd01131">
    <property type="entry name" value="PilT"/>
    <property type="match status" value="1"/>
</dbReference>
<dbReference type="PROSITE" id="PS00662">
    <property type="entry name" value="T2SP_E"/>
    <property type="match status" value="1"/>
</dbReference>
<feature type="domain" description="Bacterial type II secretion system protein E" evidence="3">
    <location>
        <begin position="210"/>
        <end position="224"/>
    </location>
</feature>
<dbReference type="InterPro" id="IPR050921">
    <property type="entry name" value="T4SS_GSP_E_ATPase"/>
</dbReference>
<dbReference type="PANTHER" id="PTHR30486:SF12">
    <property type="entry name" value="TYPE IV PILUS ATPASE PILU"/>
    <property type="match status" value="1"/>
</dbReference>
<gene>
    <name evidence="4" type="ORF">FJR47_01970</name>
</gene>
<dbReference type="Proteomes" id="UP000326061">
    <property type="component" value="Chromosome"/>
</dbReference>
<dbReference type="InterPro" id="IPR001482">
    <property type="entry name" value="T2SS/T4SS_dom"/>
</dbReference>
<dbReference type="SMART" id="SM00382">
    <property type="entry name" value="AAA"/>
    <property type="match status" value="1"/>
</dbReference>
<dbReference type="EMBL" id="CP041166">
    <property type="protein sequence ID" value="QFR42741.1"/>
    <property type="molecule type" value="Genomic_DNA"/>
</dbReference>
<feature type="compositionally biased region" description="Basic and acidic residues" evidence="2">
    <location>
        <begin position="379"/>
        <end position="398"/>
    </location>
</feature>
<name>A0AAJ4DM71_9BACT</name>
<dbReference type="KEGG" id="suln:FJR47_01970"/>
<evidence type="ECO:0000313" key="4">
    <source>
        <dbReference type="EMBL" id="QFR42741.1"/>
    </source>
</evidence>
<accession>A0AAJ4DM71</accession>
<dbReference type="Gene3D" id="3.30.450.90">
    <property type="match status" value="1"/>
</dbReference>
<dbReference type="AlphaFoldDB" id="A0AAJ4DM71"/>
<reference evidence="5" key="1">
    <citation type="submission" date="2019-06" db="EMBL/GenBank/DDBJ databases">
        <title>Sulfurimonas gotlandica sp. nov., a chemoautotrophic and psychrotolerant epsilonproteobacterium isolated from a pelagic redoxcline, and an emended description of the genus Sulfurimonas.</title>
        <authorList>
            <person name="Wang S."/>
            <person name="Jiang L."/>
            <person name="Shao Z."/>
        </authorList>
    </citation>
    <scope>NUCLEOTIDE SEQUENCE [LARGE SCALE GENOMIC DNA]</scope>
    <source>
        <strain evidence="5">1-1N</strain>
    </source>
</reference>
<feature type="region of interest" description="Disordered" evidence="2">
    <location>
        <begin position="375"/>
        <end position="398"/>
    </location>
</feature>
<dbReference type="InterPro" id="IPR006321">
    <property type="entry name" value="PilT/PilU"/>
</dbReference>
<dbReference type="Gene3D" id="3.40.50.300">
    <property type="entry name" value="P-loop containing nucleotide triphosphate hydrolases"/>
    <property type="match status" value="1"/>
</dbReference>
<evidence type="ECO:0000259" key="3">
    <source>
        <dbReference type="PROSITE" id="PS00662"/>
    </source>
</evidence>
<evidence type="ECO:0000256" key="2">
    <source>
        <dbReference type="SAM" id="MobiDB-lite"/>
    </source>
</evidence>
<dbReference type="RefSeq" id="WP_152298805.1">
    <property type="nucleotide sequence ID" value="NZ_CP041166.1"/>
</dbReference>
<keyword evidence="5" id="KW-1185">Reference proteome</keyword>
<dbReference type="SUPFAM" id="SSF52540">
    <property type="entry name" value="P-loop containing nucleoside triphosphate hydrolases"/>
    <property type="match status" value="1"/>
</dbReference>
<dbReference type="Pfam" id="PF00437">
    <property type="entry name" value="T2SSE"/>
    <property type="match status" value="1"/>
</dbReference>
<dbReference type="NCBIfam" id="TIGR01420">
    <property type="entry name" value="pilT_fam"/>
    <property type="match status" value="1"/>
</dbReference>
<evidence type="ECO:0000313" key="5">
    <source>
        <dbReference type="Proteomes" id="UP000326061"/>
    </source>
</evidence>
<dbReference type="GO" id="GO:0016887">
    <property type="term" value="F:ATP hydrolysis activity"/>
    <property type="evidence" value="ECO:0007669"/>
    <property type="project" value="InterPro"/>
</dbReference>
<dbReference type="PANTHER" id="PTHR30486">
    <property type="entry name" value="TWITCHING MOTILITY PROTEIN PILT"/>
    <property type="match status" value="1"/>
</dbReference>
<sequence>MSGNKNEVDISQLTFDQLKKIREYLKKLIESGGSDLHVKSNGLIRARINGTIVPFSENKFSYEDAMILSKEILRGRYAELIENKEVDLVYQFDESNRFRVNIFFQMDGPSFVFRVIPMQIPTIEQMKYPEAIKNFTKEERGLVLVTGTTGSGKSTTLAAMVNEINTTYKKHIITIEDPIEFVHKDRGCIINQRSLGQDTLSFDRALRAALREDPDIILVGEMRDRETIELALHAADTGHLVFSTLHTLDAKETINRIIGMFPYEEQNRVRLSLAGVLKGVISQRLIPTKENKRIAAMEILVKTPTIEKLILENRDYEIRDTIEKGREYYKSQSFDQHIFDIYNEGIITKEKAKEYATSASDLEMKMSGFNSGKASDLINKSEKNSKNEAVDEDVFDLK</sequence>
<comment type="similarity">
    <text evidence="1">Belongs to the GSP E family.</text>
</comment>
<dbReference type="InterPro" id="IPR003593">
    <property type="entry name" value="AAA+_ATPase"/>
</dbReference>